<feature type="active site" description="Proton acceptor" evidence="1">
    <location>
        <position position="20"/>
    </location>
</feature>
<reference evidence="3 4" key="1">
    <citation type="submission" date="2018-10" db="EMBL/GenBank/DDBJ databases">
        <title>Ulvibacterium marinum gen. nov., sp. nov., a novel marine bacterium of the family Flavobacteriaceae, isolated from a culture of the green alga Ulva prolifera.</title>
        <authorList>
            <person name="Zhang Z."/>
        </authorList>
    </citation>
    <scope>NUCLEOTIDE SEQUENCE [LARGE SCALE GENOMIC DNA]</scope>
    <source>
        <strain evidence="3 4">CCMM003</strain>
    </source>
</reference>
<dbReference type="InterPro" id="IPR020023">
    <property type="entry name" value="PseG"/>
</dbReference>
<comment type="caution">
    <text evidence="3">The sequence shown here is derived from an EMBL/GenBank/DDBJ whole genome shotgun (WGS) entry which is preliminary data.</text>
</comment>
<gene>
    <name evidence="3" type="primary">pseG</name>
    <name evidence="3" type="ORF">D7Z94_02720</name>
</gene>
<evidence type="ECO:0000256" key="1">
    <source>
        <dbReference type="PIRSR" id="PIRSR620023-1"/>
    </source>
</evidence>
<dbReference type="Gene3D" id="3.40.50.2000">
    <property type="entry name" value="Glycogen Phosphorylase B"/>
    <property type="match status" value="1"/>
</dbReference>
<evidence type="ECO:0000313" key="3">
    <source>
        <dbReference type="EMBL" id="RKN82772.1"/>
    </source>
</evidence>
<feature type="binding site" evidence="2">
    <location>
        <position position="151"/>
    </location>
    <ligand>
        <name>substrate</name>
    </ligand>
</feature>
<dbReference type="EMBL" id="RBCJ01000001">
    <property type="protein sequence ID" value="RKN82772.1"/>
    <property type="molecule type" value="Genomic_DNA"/>
</dbReference>
<keyword evidence="3" id="KW-0378">Hydrolase</keyword>
<evidence type="ECO:0000256" key="2">
    <source>
        <dbReference type="PIRSR" id="PIRSR620023-2"/>
    </source>
</evidence>
<dbReference type="AlphaFoldDB" id="A0A3B0CA71"/>
<dbReference type="NCBIfam" id="TIGR03590">
    <property type="entry name" value="PseG"/>
    <property type="match status" value="1"/>
</dbReference>
<dbReference type="GO" id="GO:0016787">
    <property type="term" value="F:hydrolase activity"/>
    <property type="evidence" value="ECO:0007669"/>
    <property type="project" value="UniProtKB-KW"/>
</dbReference>
<feature type="binding site" evidence="2">
    <location>
        <position position="254"/>
    </location>
    <ligand>
        <name>substrate</name>
    </ligand>
</feature>
<protein>
    <submittedName>
        <fullName evidence="3">UDP-2,4-diacetamido-2,4, 6-trideoxy-beta-L-altropyranose hydrolase</fullName>
        <ecNumber evidence="3">3.6.1.57</ecNumber>
    </submittedName>
</protein>
<dbReference type="Gene3D" id="3.40.50.11190">
    <property type="match status" value="1"/>
</dbReference>
<keyword evidence="4" id="KW-1185">Reference proteome</keyword>
<sequence length="340" mass="38929">MTKKRILFRADGNSETGLGHLYRLFALVEVYKSHFEYCFVTQASSSWRVVPKEYNLNLIPESISIKDEPEWLSNRFNSSEHIIVADGYHFDSGYQRLITEAGFNLMYIDDLVKEEMYADIVVNHSVGITEKNYKSKSSTIFALGTEYTILRPLFLERAKKRKHAKVINSLFVCFGGSDFFNLTNICVKGALQVDSIERIHAVLGEAYKHIEIFNTVANDQGKVKIHRNLAEAEILNLMEECQLAILPTSTICYEACAVKLAIIGGYYVDNQKNIYNGLVANDIIYPAGDFTQLSDLDYKTLIQSVLNDPLFRHQQKLDKQKFFFDGKQKSRFQLLIEKIV</sequence>
<dbReference type="EC" id="3.6.1.57" evidence="3"/>
<proteinExistence type="predicted"/>
<name>A0A3B0CA71_9FLAO</name>
<evidence type="ECO:0000313" key="4">
    <source>
        <dbReference type="Proteomes" id="UP000276603"/>
    </source>
</evidence>
<dbReference type="RefSeq" id="WP_120709963.1">
    <property type="nucleotide sequence ID" value="NZ_RBCJ01000001.1"/>
</dbReference>
<accession>A0A3B0CA71</accession>
<dbReference type="Proteomes" id="UP000276603">
    <property type="component" value="Unassembled WGS sequence"/>
</dbReference>
<organism evidence="3 4">
    <name type="scientific">Ulvibacterium marinum</name>
    <dbReference type="NCBI Taxonomy" id="2419782"/>
    <lineage>
        <taxon>Bacteria</taxon>
        <taxon>Pseudomonadati</taxon>
        <taxon>Bacteroidota</taxon>
        <taxon>Flavobacteriia</taxon>
        <taxon>Flavobacteriales</taxon>
        <taxon>Flavobacteriaceae</taxon>
        <taxon>Ulvibacterium</taxon>
    </lineage>
</organism>
<dbReference type="OrthoDB" id="6290225at2"/>